<dbReference type="InterPro" id="IPR000270">
    <property type="entry name" value="PB1_dom"/>
</dbReference>
<dbReference type="SMART" id="SM00666">
    <property type="entry name" value="PB1"/>
    <property type="match status" value="1"/>
</dbReference>
<feature type="region of interest" description="Disordered" evidence="5">
    <location>
        <begin position="900"/>
        <end position="919"/>
    </location>
</feature>
<reference evidence="8 9" key="1">
    <citation type="submission" date="2019-06" db="EMBL/GenBank/DDBJ databases">
        <title>Draft genome sequence of the filamentous fungus Phialemoniopsis curvata isolated from diesel fuel.</title>
        <authorList>
            <person name="Varaljay V.A."/>
            <person name="Lyon W.J."/>
            <person name="Crouch A.L."/>
            <person name="Drake C.E."/>
            <person name="Hollomon J.M."/>
            <person name="Nadeau L.J."/>
            <person name="Nunn H.S."/>
            <person name="Stevenson B.S."/>
            <person name="Bojanowski C.L."/>
            <person name="Crookes-Goodson W.J."/>
        </authorList>
    </citation>
    <scope>NUCLEOTIDE SEQUENCE [LARGE SCALE GENOMIC DNA]</scope>
    <source>
        <strain evidence="8 9">D216</strain>
    </source>
</reference>
<dbReference type="SUPFAM" id="SSF50729">
    <property type="entry name" value="PH domain-like"/>
    <property type="match status" value="1"/>
</dbReference>
<keyword evidence="3" id="KW-0539">Nucleus</keyword>
<dbReference type="Pfam" id="PF15411">
    <property type="entry name" value="PH_10"/>
    <property type="match status" value="1"/>
</dbReference>
<dbReference type="GO" id="GO:0003700">
    <property type="term" value="F:DNA-binding transcription factor activity"/>
    <property type="evidence" value="ECO:0007669"/>
    <property type="project" value="InterPro"/>
</dbReference>
<sequence length="1026" mass="112812">MAHAPLLRTNTAPVFQASTDGVARLQNTMSSHGTPRASQLSGSTAFTSTTSLTSLASSSTLVGPSANGQVVATSNIINQKADASRSLYQICVSTKQRLSQVPGFEGYLQQLTQWEMEESPEGGPVEALWRLLRAGYPLLAIYNALRPAERLEVDDERANDAKKTKIAIFKFIKACLNDLKIPSAECFVISDLTGTDTTGFVKVTGVVNHVLDLAQQRGLLLQAQPYPEEDAAPAAGSTLSYRDHIVKELVDTERKYVQDLENLYDLKKVLEQKGVVPGDIVHQIFLNINAILDFQRRFLIRVETTNSMPQSSQQWGSPFVMFEDAFNIYQPFIANQRKAAQVAQSIFDKIQLAQHPVAVDFNTLDGFLLKPMQRLVKYPLLLKDLRKKTEDDATNADLTAGIAAAERALQKANEAVDRDLLDEALDDLINRVDDWKNHRVEQFGKLLLHGVYTVVTGKSEQEKDYEIYLFECILLCCKEITPNKSKDKKDKTRSTGPKIRNKNNKLQLKGRIFMTNVTEVLSFSKPGSYTVQIWWKGDPGVENFVIKFQNEEMMRKWAGGLDAQRKENAIQTTTSPNQAPPEFPWMRSQVSNLENPYAQQDDDDDDDYNPTPTASQYGAPQQMAGTMPRNASSTSLRSRSDSLAGMARAPPPRFPLPQPPGALSLQTQMNQQAPSPGHRGGDSYFSPTVESPASSRTSTTSGIFQPGAGYPFPKSGTPQPGGWDGGDNNRYTAPAMPRAPSRDGLPPANAYGMVNGRNPRGPSLPVMSQNPQSLSAQQRSRSYSTPDIQNQPTRRTPGGSQGNIPAVPGIPAHLTHARHDSTIPRSQTGSPQLDLPMRASTQSPSVQQNRLQQQQVSQYGGTMAQFPAQSVYTSRQGTPSVPHLSQQGLVPNPLNLSNDAGRTVSPPLGTGTPNPSMMSPDLPIPTQLKVKVNYDTSNYVTLVVAYNITYQSLIDRIDAKLARFTTSGVGKGNLKLRYRDEDGDFVSIESDDDIQIAFMEWRDGVRNAYNAGVGEIELFCVGETTT</sequence>
<dbReference type="Gene3D" id="2.30.29.30">
    <property type="entry name" value="Pleckstrin-homology domain (PH domain)/Phosphotyrosine-binding domain (PTB)"/>
    <property type="match status" value="1"/>
</dbReference>
<feature type="domain" description="PB1" evidence="7">
    <location>
        <begin position="925"/>
        <end position="1008"/>
    </location>
</feature>
<dbReference type="InParanoid" id="A0A507B832"/>
<dbReference type="RefSeq" id="XP_030994639.1">
    <property type="nucleotide sequence ID" value="XM_031141220.1"/>
</dbReference>
<feature type="compositionally biased region" description="Polar residues" evidence="5">
    <location>
        <begin position="610"/>
        <end position="619"/>
    </location>
</feature>
<dbReference type="InterPro" id="IPR001827">
    <property type="entry name" value="Homeobox_Antennapedia_CS"/>
</dbReference>
<dbReference type="CDD" id="cd05992">
    <property type="entry name" value="PB1"/>
    <property type="match status" value="1"/>
</dbReference>
<dbReference type="PROSITE" id="PS51745">
    <property type="entry name" value="PB1"/>
    <property type="match status" value="1"/>
</dbReference>
<evidence type="ECO:0000256" key="3">
    <source>
        <dbReference type="ARBA" id="ARBA00023242"/>
    </source>
</evidence>
<feature type="compositionally biased region" description="Polar residues" evidence="5">
    <location>
        <begin position="664"/>
        <end position="674"/>
    </location>
</feature>
<proteinExistence type="predicted"/>
<dbReference type="PROSITE" id="PS50010">
    <property type="entry name" value="DH_2"/>
    <property type="match status" value="1"/>
</dbReference>
<feature type="compositionally biased region" description="Polar residues" evidence="5">
    <location>
        <begin position="685"/>
        <end position="703"/>
    </location>
</feature>
<dbReference type="PANTHER" id="PTHR47339">
    <property type="entry name" value="CELL DIVISION CONTROL PROTEIN 24"/>
    <property type="match status" value="1"/>
</dbReference>
<evidence type="ECO:0000256" key="1">
    <source>
        <dbReference type="ARBA" id="ARBA00004123"/>
    </source>
</evidence>
<dbReference type="OrthoDB" id="1594986at2759"/>
<evidence type="ECO:0000256" key="5">
    <source>
        <dbReference type="SAM" id="MobiDB-lite"/>
    </source>
</evidence>
<evidence type="ECO:0000313" key="8">
    <source>
        <dbReference type="EMBL" id="TPX12928.1"/>
    </source>
</evidence>
<dbReference type="GO" id="GO:0035556">
    <property type="term" value="P:intracellular signal transduction"/>
    <property type="evidence" value="ECO:0007669"/>
    <property type="project" value="InterPro"/>
</dbReference>
<feature type="coiled-coil region" evidence="4">
    <location>
        <begin position="395"/>
        <end position="438"/>
    </location>
</feature>
<feature type="compositionally biased region" description="Polar residues" evidence="5">
    <location>
        <begin position="766"/>
        <end position="794"/>
    </location>
</feature>
<keyword evidence="2" id="KW-0217">Developmental protein</keyword>
<evidence type="ECO:0000313" key="9">
    <source>
        <dbReference type="Proteomes" id="UP000319257"/>
    </source>
</evidence>
<dbReference type="PANTHER" id="PTHR47339:SF1">
    <property type="entry name" value="CELL DIVISION CONTROL PROTEIN 24"/>
    <property type="match status" value="1"/>
</dbReference>
<dbReference type="FunFam" id="3.10.20.90:FF:000176">
    <property type="entry name" value="Rho guanyl nucleotide exchange factor"/>
    <property type="match status" value="1"/>
</dbReference>
<feature type="compositionally biased region" description="Low complexity" evidence="5">
    <location>
        <begin position="632"/>
        <end position="643"/>
    </location>
</feature>
<dbReference type="GO" id="GO:0031106">
    <property type="term" value="P:septin ring organization"/>
    <property type="evidence" value="ECO:0007669"/>
    <property type="project" value="TreeGrafter"/>
</dbReference>
<dbReference type="SUPFAM" id="SSF54277">
    <property type="entry name" value="CAD &amp; PB1 domains"/>
    <property type="match status" value="1"/>
</dbReference>
<comment type="subcellular location">
    <subcellularLocation>
        <location evidence="1">Nucleus</location>
    </subcellularLocation>
</comment>
<dbReference type="CDD" id="cd13246">
    <property type="entry name" value="PH_Scd1"/>
    <property type="match status" value="1"/>
</dbReference>
<gene>
    <name evidence="8" type="ORF">E0L32_006573</name>
</gene>
<keyword evidence="9" id="KW-1185">Reference proteome</keyword>
<dbReference type="GO" id="GO:0005737">
    <property type="term" value="C:cytoplasm"/>
    <property type="evidence" value="ECO:0007669"/>
    <property type="project" value="TreeGrafter"/>
</dbReference>
<dbReference type="GO" id="GO:0005085">
    <property type="term" value="F:guanyl-nucleotide exchange factor activity"/>
    <property type="evidence" value="ECO:0007669"/>
    <property type="project" value="InterPro"/>
</dbReference>
<evidence type="ECO:0000256" key="4">
    <source>
        <dbReference type="SAM" id="Coils"/>
    </source>
</evidence>
<dbReference type="InterPro" id="IPR000219">
    <property type="entry name" value="DH_dom"/>
</dbReference>
<dbReference type="AlphaFoldDB" id="A0A507B832"/>
<dbReference type="FunFam" id="2.30.29.30:FF:000364">
    <property type="entry name" value="Rho guanyl nucleotide exchange factor"/>
    <property type="match status" value="1"/>
</dbReference>
<evidence type="ECO:0000256" key="2">
    <source>
        <dbReference type="ARBA" id="ARBA00022473"/>
    </source>
</evidence>
<dbReference type="InterPro" id="IPR011993">
    <property type="entry name" value="PH-like_dom_sf"/>
</dbReference>
<dbReference type="GO" id="GO:0003677">
    <property type="term" value="F:DNA binding"/>
    <property type="evidence" value="ECO:0007669"/>
    <property type="project" value="InterPro"/>
</dbReference>
<accession>A0A507B832</accession>
<feature type="region of interest" description="Disordered" evidence="5">
    <location>
        <begin position="596"/>
        <end position="805"/>
    </location>
</feature>
<feature type="region of interest" description="Disordered" evidence="5">
    <location>
        <begin position="818"/>
        <end position="844"/>
    </location>
</feature>
<dbReference type="InterPro" id="IPR033511">
    <property type="entry name" value="Cdc24/Scd1_PH_dom"/>
</dbReference>
<dbReference type="PROSITE" id="PS00032">
    <property type="entry name" value="ANTENNAPEDIA"/>
    <property type="match status" value="1"/>
</dbReference>
<dbReference type="InterPro" id="IPR053026">
    <property type="entry name" value="CDC42_GEF"/>
</dbReference>
<dbReference type="GO" id="GO:0000935">
    <property type="term" value="C:division septum"/>
    <property type="evidence" value="ECO:0007669"/>
    <property type="project" value="TreeGrafter"/>
</dbReference>
<comment type="caution">
    <text evidence="8">The sequence shown here is derived from an EMBL/GenBank/DDBJ whole genome shotgun (WGS) entry which is preliminary data.</text>
</comment>
<feature type="domain" description="DH" evidence="6">
    <location>
        <begin position="241"/>
        <end position="415"/>
    </location>
</feature>
<dbReference type="SMART" id="SM00325">
    <property type="entry name" value="RhoGEF"/>
    <property type="match status" value="1"/>
</dbReference>
<dbReference type="Pfam" id="PF00621">
    <property type="entry name" value="RhoGEF"/>
    <property type="match status" value="1"/>
</dbReference>
<dbReference type="GO" id="GO:0005634">
    <property type="term" value="C:nucleus"/>
    <property type="evidence" value="ECO:0007669"/>
    <property type="project" value="UniProtKB-SubCell"/>
</dbReference>
<evidence type="ECO:0000259" key="6">
    <source>
        <dbReference type="PROSITE" id="PS50010"/>
    </source>
</evidence>
<dbReference type="GO" id="GO:0030010">
    <property type="term" value="P:establishment of cell polarity"/>
    <property type="evidence" value="ECO:0007669"/>
    <property type="project" value="TreeGrafter"/>
</dbReference>
<dbReference type="EMBL" id="SKBQ01000038">
    <property type="protein sequence ID" value="TPX12928.1"/>
    <property type="molecule type" value="Genomic_DNA"/>
</dbReference>
<dbReference type="InterPro" id="IPR001331">
    <property type="entry name" value="GDS_CDC24_CS"/>
</dbReference>
<dbReference type="STRING" id="1093900.A0A507B832"/>
<protein>
    <submittedName>
        <fullName evidence="8">Uncharacterized protein</fullName>
    </submittedName>
</protein>
<dbReference type="CDD" id="cd00160">
    <property type="entry name" value="RhoGEF"/>
    <property type="match status" value="1"/>
</dbReference>
<dbReference type="GO" id="GO:0043332">
    <property type="term" value="C:mating projection tip"/>
    <property type="evidence" value="ECO:0007669"/>
    <property type="project" value="TreeGrafter"/>
</dbReference>
<dbReference type="InterPro" id="IPR010481">
    <property type="entry name" value="Cdc24/Scd1_N"/>
</dbReference>
<dbReference type="Pfam" id="PF00564">
    <property type="entry name" value="PB1"/>
    <property type="match status" value="1"/>
</dbReference>
<dbReference type="InterPro" id="IPR035899">
    <property type="entry name" value="DBL_dom_sf"/>
</dbReference>
<feature type="compositionally biased region" description="Pro residues" evidence="5">
    <location>
        <begin position="649"/>
        <end position="660"/>
    </location>
</feature>
<keyword evidence="4" id="KW-0175">Coiled coil</keyword>
<name>A0A507B832_9PEZI</name>
<dbReference type="PROSITE" id="PS00741">
    <property type="entry name" value="DH_1"/>
    <property type="match status" value="1"/>
</dbReference>
<dbReference type="Gene3D" id="1.20.900.10">
    <property type="entry name" value="Dbl homology (DH) domain"/>
    <property type="match status" value="1"/>
</dbReference>
<dbReference type="InterPro" id="IPR053793">
    <property type="entry name" value="PB1-like"/>
</dbReference>
<dbReference type="GeneID" id="41974020"/>
<organism evidence="8 9">
    <name type="scientific">Thyridium curvatum</name>
    <dbReference type="NCBI Taxonomy" id="1093900"/>
    <lineage>
        <taxon>Eukaryota</taxon>
        <taxon>Fungi</taxon>
        <taxon>Dikarya</taxon>
        <taxon>Ascomycota</taxon>
        <taxon>Pezizomycotina</taxon>
        <taxon>Sordariomycetes</taxon>
        <taxon>Sordariomycetidae</taxon>
        <taxon>Thyridiales</taxon>
        <taxon>Thyridiaceae</taxon>
        <taxon>Thyridium</taxon>
    </lineage>
</organism>
<dbReference type="Proteomes" id="UP000319257">
    <property type="component" value="Unassembled WGS sequence"/>
</dbReference>
<dbReference type="Gene3D" id="3.10.20.90">
    <property type="entry name" value="Phosphatidylinositol 3-kinase Catalytic Subunit, Chain A, domain 1"/>
    <property type="match status" value="1"/>
</dbReference>
<evidence type="ECO:0000259" key="7">
    <source>
        <dbReference type="PROSITE" id="PS51745"/>
    </source>
</evidence>
<dbReference type="Pfam" id="PF06395">
    <property type="entry name" value="CDC24"/>
    <property type="match status" value="1"/>
</dbReference>
<dbReference type="SUPFAM" id="SSF48065">
    <property type="entry name" value="DBL homology domain (DH-domain)"/>
    <property type="match status" value="1"/>
</dbReference>